<keyword evidence="8" id="KW-1185">Reference proteome</keyword>
<dbReference type="InterPro" id="IPR013520">
    <property type="entry name" value="Ribonucl_H"/>
</dbReference>
<evidence type="ECO:0000256" key="2">
    <source>
        <dbReference type="ARBA" id="ARBA00022722"/>
    </source>
</evidence>
<dbReference type="OrthoDB" id="270189at2759"/>
<dbReference type="InterPro" id="IPR036397">
    <property type="entry name" value="RNaseH_sf"/>
</dbReference>
<dbReference type="InterPro" id="IPR022894">
    <property type="entry name" value="Oligoribonuclease"/>
</dbReference>
<evidence type="ECO:0000256" key="1">
    <source>
        <dbReference type="ARBA" id="ARBA00009921"/>
    </source>
</evidence>
<evidence type="ECO:0000256" key="4">
    <source>
        <dbReference type="ARBA" id="ARBA00022839"/>
    </source>
</evidence>
<dbReference type="GO" id="GO:0005739">
    <property type="term" value="C:mitochondrion"/>
    <property type="evidence" value="ECO:0007669"/>
    <property type="project" value="TreeGrafter"/>
</dbReference>
<name>A0A9W8M0K4_9FUNG</name>
<evidence type="ECO:0000313" key="8">
    <source>
        <dbReference type="Proteomes" id="UP001139887"/>
    </source>
</evidence>
<keyword evidence="5" id="KW-1133">Transmembrane helix</keyword>
<dbReference type="FunFam" id="3.30.420.10:FF:000003">
    <property type="entry name" value="Oligoribonuclease"/>
    <property type="match status" value="1"/>
</dbReference>
<dbReference type="PANTHER" id="PTHR11046:SF0">
    <property type="entry name" value="OLIGORIBONUCLEASE, MITOCHONDRIAL"/>
    <property type="match status" value="1"/>
</dbReference>
<dbReference type="SUPFAM" id="SSF53098">
    <property type="entry name" value="Ribonuclease H-like"/>
    <property type="match status" value="1"/>
</dbReference>
<feature type="domain" description="Exonuclease" evidence="6">
    <location>
        <begin position="6"/>
        <end position="181"/>
    </location>
</feature>
<dbReference type="SMART" id="SM00479">
    <property type="entry name" value="EXOIII"/>
    <property type="match status" value="1"/>
</dbReference>
<evidence type="ECO:0000313" key="7">
    <source>
        <dbReference type="EMBL" id="KAJ2849074.1"/>
    </source>
</evidence>
<gene>
    <name evidence="7" type="ORF">IWW36_002903</name>
</gene>
<keyword evidence="5" id="KW-0472">Membrane</keyword>
<keyword evidence="2" id="KW-0540">Nuclease</keyword>
<keyword evidence="5" id="KW-0812">Transmembrane</keyword>
<accession>A0A9W8M0K4</accession>
<comment type="similarity">
    <text evidence="1">Belongs to the oligoribonuclease family.</text>
</comment>
<dbReference type="Pfam" id="PF00929">
    <property type="entry name" value="RNase_T"/>
    <property type="match status" value="1"/>
</dbReference>
<dbReference type="PANTHER" id="PTHR11046">
    <property type="entry name" value="OLIGORIBONUCLEASE, MITOCHONDRIAL"/>
    <property type="match status" value="1"/>
</dbReference>
<keyword evidence="3" id="KW-0378">Hydrolase</keyword>
<sequence>MNITAPLVWIDCEMTGLDPLHDTIIEIACVVTDGNLNVLEQGEDIVIHQPAAVMDAMGEWCQYQHGKSGLTQSVLKSTTTMADAEAAVLALVKRHCRHPRSAVLAGNSVHADRAFLSRYMPELTDFLHYRIVDVSSIKELARRWNPEVLSQVPPKQERHRALDDILESIAELRFYKQHLFASSSTSSPMWGRLWLQIVDMLQGGGLGIIVWFIVFRFLMAVLFTIPSSFSHQ</sequence>
<organism evidence="7 8">
    <name type="scientific">Coemansia brasiliensis</name>
    <dbReference type="NCBI Taxonomy" id="2650707"/>
    <lineage>
        <taxon>Eukaryota</taxon>
        <taxon>Fungi</taxon>
        <taxon>Fungi incertae sedis</taxon>
        <taxon>Zoopagomycota</taxon>
        <taxon>Kickxellomycotina</taxon>
        <taxon>Kickxellomycetes</taxon>
        <taxon>Kickxellales</taxon>
        <taxon>Kickxellaceae</taxon>
        <taxon>Coemansia</taxon>
    </lineage>
</organism>
<dbReference type="NCBIfam" id="NF003765">
    <property type="entry name" value="PRK05359.1"/>
    <property type="match status" value="1"/>
</dbReference>
<dbReference type="GO" id="GO:0000175">
    <property type="term" value="F:3'-5'-RNA exonuclease activity"/>
    <property type="evidence" value="ECO:0007669"/>
    <property type="project" value="InterPro"/>
</dbReference>
<evidence type="ECO:0000259" key="6">
    <source>
        <dbReference type="SMART" id="SM00479"/>
    </source>
</evidence>
<evidence type="ECO:0000256" key="3">
    <source>
        <dbReference type="ARBA" id="ARBA00022801"/>
    </source>
</evidence>
<dbReference type="HAMAP" id="MF_00045">
    <property type="entry name" value="Oligoribonuclease"/>
    <property type="match status" value="1"/>
</dbReference>
<dbReference type="EMBL" id="JANBUW010000109">
    <property type="protein sequence ID" value="KAJ2849074.1"/>
    <property type="molecule type" value="Genomic_DNA"/>
</dbReference>
<reference evidence="7" key="1">
    <citation type="submission" date="2022-07" db="EMBL/GenBank/DDBJ databases">
        <title>Phylogenomic reconstructions and comparative analyses of Kickxellomycotina fungi.</title>
        <authorList>
            <person name="Reynolds N.K."/>
            <person name="Stajich J.E."/>
            <person name="Barry K."/>
            <person name="Grigoriev I.V."/>
            <person name="Crous P."/>
            <person name="Smith M.E."/>
        </authorList>
    </citation>
    <scope>NUCLEOTIDE SEQUENCE</scope>
    <source>
        <strain evidence="7">NRRL 1566</strain>
    </source>
</reference>
<comment type="caution">
    <text evidence="7">The sequence shown here is derived from an EMBL/GenBank/DDBJ whole genome shotgun (WGS) entry which is preliminary data.</text>
</comment>
<dbReference type="GO" id="GO:0003676">
    <property type="term" value="F:nucleic acid binding"/>
    <property type="evidence" value="ECO:0007669"/>
    <property type="project" value="InterPro"/>
</dbReference>
<evidence type="ECO:0000256" key="5">
    <source>
        <dbReference type="SAM" id="Phobius"/>
    </source>
</evidence>
<feature type="transmembrane region" description="Helical" evidence="5">
    <location>
        <begin position="205"/>
        <end position="225"/>
    </location>
</feature>
<proteinExistence type="inferred from homology"/>
<dbReference type="CDD" id="cd06135">
    <property type="entry name" value="Orn"/>
    <property type="match status" value="1"/>
</dbReference>
<dbReference type="AlphaFoldDB" id="A0A9W8M0K4"/>
<protein>
    <recommendedName>
        <fullName evidence="6">Exonuclease domain-containing protein</fullName>
    </recommendedName>
</protein>
<keyword evidence="4" id="KW-0269">Exonuclease</keyword>
<dbReference type="Proteomes" id="UP001139887">
    <property type="component" value="Unassembled WGS sequence"/>
</dbReference>
<dbReference type="InterPro" id="IPR012337">
    <property type="entry name" value="RNaseH-like_sf"/>
</dbReference>
<dbReference type="Gene3D" id="3.30.420.10">
    <property type="entry name" value="Ribonuclease H-like superfamily/Ribonuclease H"/>
    <property type="match status" value="1"/>
</dbReference>